<dbReference type="AlphaFoldDB" id="A0A5B8MFT1"/>
<dbReference type="EMBL" id="CP031036">
    <property type="protein sequence ID" value="QDZ19528.1"/>
    <property type="molecule type" value="Genomic_DNA"/>
</dbReference>
<feature type="region of interest" description="Disordered" evidence="1">
    <location>
        <begin position="119"/>
        <end position="151"/>
    </location>
</feature>
<protein>
    <submittedName>
        <fullName evidence="2">Uncharacterized protein</fullName>
    </submittedName>
</protein>
<evidence type="ECO:0000313" key="3">
    <source>
        <dbReference type="Proteomes" id="UP000316726"/>
    </source>
</evidence>
<name>A0A5B8MFT1_9CHLO</name>
<evidence type="ECO:0000313" key="2">
    <source>
        <dbReference type="EMBL" id="QDZ19528.1"/>
    </source>
</evidence>
<dbReference type="Proteomes" id="UP000316726">
    <property type="component" value="Chromosome 3"/>
</dbReference>
<accession>A0A5B8MFT1</accession>
<keyword evidence="3" id="KW-1185">Reference proteome</keyword>
<organism evidence="2 3">
    <name type="scientific">Chloropicon primus</name>
    <dbReference type="NCBI Taxonomy" id="1764295"/>
    <lineage>
        <taxon>Eukaryota</taxon>
        <taxon>Viridiplantae</taxon>
        <taxon>Chlorophyta</taxon>
        <taxon>Chloropicophyceae</taxon>
        <taxon>Chloropicales</taxon>
        <taxon>Chloropicaceae</taxon>
        <taxon>Chloropicon</taxon>
    </lineage>
</organism>
<evidence type="ECO:0000256" key="1">
    <source>
        <dbReference type="SAM" id="MobiDB-lite"/>
    </source>
</evidence>
<reference evidence="2 3" key="1">
    <citation type="submission" date="2018-07" db="EMBL/GenBank/DDBJ databases">
        <title>The complete nuclear genome of the prasinophyte Chloropicon primus (CCMP1205).</title>
        <authorList>
            <person name="Pombert J.-F."/>
            <person name="Otis C."/>
            <person name="Turmel M."/>
            <person name="Lemieux C."/>
        </authorList>
    </citation>
    <scope>NUCLEOTIDE SEQUENCE [LARGE SCALE GENOMIC DNA]</scope>
    <source>
        <strain evidence="2 3">CCMP1205</strain>
    </source>
</reference>
<proteinExistence type="predicted"/>
<feature type="compositionally biased region" description="Acidic residues" evidence="1">
    <location>
        <begin position="133"/>
        <end position="143"/>
    </location>
</feature>
<gene>
    <name evidence="2" type="ORF">A3770_03p20460</name>
</gene>
<sequence>MASSKRPPSERPRRRGGNWSRSPVPLLVAVLGAVFLGLATHLGSKVVPDECRSPRDWQCFSGPRRERLLDPTFAGFVARASFAAIVEDSSVGGVKSGETDKAVARELLGRVNELYSLAAHDLGLEPPPPPRVDDDDGDEEEDGGSLFPSNEDLRQPEVFDAYSYAQFAAAAEILEGRRERRGLTERAGQRILSMMRELAGVDPSGDPSDLREMQQSLDKVLDAFVRVGYVLDSGLIWPQNAEEIYERTGELTFQYWMKDPVILPSARKLFTEQGFAQHFSSRTIESLFAGYMVEAREDDDFDPREYPDDRVVEQWTLKALA</sequence>